<evidence type="ECO:0000313" key="2">
    <source>
        <dbReference type="EMBL" id="GAA1576748.1"/>
    </source>
</evidence>
<keyword evidence="3" id="KW-1185">Reference proteome</keyword>
<dbReference type="EMBL" id="BAAAOS010000019">
    <property type="protein sequence ID" value="GAA1576748.1"/>
    <property type="molecule type" value="Genomic_DNA"/>
</dbReference>
<proteinExistence type="predicted"/>
<protein>
    <submittedName>
        <fullName evidence="2">Uncharacterized protein</fullName>
    </submittedName>
</protein>
<name>A0ABP4PCR1_9ACTN</name>
<evidence type="ECO:0000313" key="3">
    <source>
        <dbReference type="Proteomes" id="UP001500393"/>
    </source>
</evidence>
<comment type="caution">
    <text evidence="2">The sequence shown here is derived from an EMBL/GenBank/DDBJ whole genome shotgun (WGS) entry which is preliminary data.</text>
</comment>
<dbReference type="Proteomes" id="UP001500393">
    <property type="component" value="Unassembled WGS sequence"/>
</dbReference>
<reference evidence="3" key="1">
    <citation type="journal article" date="2019" name="Int. J. Syst. Evol. Microbiol.">
        <title>The Global Catalogue of Microorganisms (GCM) 10K type strain sequencing project: providing services to taxonomists for standard genome sequencing and annotation.</title>
        <authorList>
            <consortium name="The Broad Institute Genomics Platform"/>
            <consortium name="The Broad Institute Genome Sequencing Center for Infectious Disease"/>
            <person name="Wu L."/>
            <person name="Ma J."/>
        </authorList>
    </citation>
    <scope>NUCLEOTIDE SEQUENCE [LARGE SCALE GENOMIC DNA]</scope>
    <source>
        <strain evidence="3">JCM 14969</strain>
    </source>
</reference>
<sequence length="215" mass="23459">MTAKYHLMVHPELQAQLRDLHTKVLQDPSGPEAQQFAAVRTGLSALRDGREADLDGERLGYSDRHPDLRDCAEIKLTVVAEFTRRGRAMGPSHRLIYREFEGAAADHPPVRQVMAFEPRKDGRPFEVAANRLGRTRGAPLAELDSLPNVEPAVGPGKDPTRPIAPVRRPLPPDLAQAMKGLEGVPPAAGAATPPRGDLERPIGPRHTPGSPTRER</sequence>
<feature type="compositionally biased region" description="Low complexity" evidence="1">
    <location>
        <begin position="185"/>
        <end position="194"/>
    </location>
</feature>
<gene>
    <name evidence="2" type="ORF">GCM10009789_32810</name>
</gene>
<organism evidence="2 3">
    <name type="scientific">Kribbella sancticallisti</name>
    <dbReference type="NCBI Taxonomy" id="460087"/>
    <lineage>
        <taxon>Bacteria</taxon>
        <taxon>Bacillati</taxon>
        <taxon>Actinomycetota</taxon>
        <taxon>Actinomycetes</taxon>
        <taxon>Propionibacteriales</taxon>
        <taxon>Kribbellaceae</taxon>
        <taxon>Kribbella</taxon>
    </lineage>
</organism>
<evidence type="ECO:0000256" key="1">
    <source>
        <dbReference type="SAM" id="MobiDB-lite"/>
    </source>
</evidence>
<accession>A0ABP4PCR1</accession>
<feature type="region of interest" description="Disordered" evidence="1">
    <location>
        <begin position="136"/>
        <end position="215"/>
    </location>
</feature>